<keyword evidence="6" id="KW-1185">Reference proteome</keyword>
<dbReference type="EMBL" id="CACTIH010007268">
    <property type="protein sequence ID" value="CAA3007055.1"/>
    <property type="molecule type" value="Genomic_DNA"/>
</dbReference>
<name>A0A8S0TMT2_OLEEU</name>
<reference evidence="5 6" key="1">
    <citation type="submission" date="2019-12" db="EMBL/GenBank/DDBJ databases">
        <authorList>
            <person name="Alioto T."/>
            <person name="Alioto T."/>
            <person name="Gomez Garrido J."/>
        </authorList>
    </citation>
    <scope>NUCLEOTIDE SEQUENCE [LARGE SCALE GENOMIC DNA]</scope>
</reference>
<evidence type="ECO:0000259" key="4">
    <source>
        <dbReference type="PROSITE" id="PS50600"/>
    </source>
</evidence>
<evidence type="ECO:0000313" key="5">
    <source>
        <dbReference type="EMBL" id="CAA3007055.1"/>
    </source>
</evidence>
<accession>A0A8S0TMT2</accession>
<dbReference type="GO" id="GO:0006508">
    <property type="term" value="P:proteolysis"/>
    <property type="evidence" value="ECO:0007669"/>
    <property type="project" value="UniProtKB-KW"/>
</dbReference>
<dbReference type="GO" id="GO:0008234">
    <property type="term" value="F:cysteine-type peptidase activity"/>
    <property type="evidence" value="ECO:0007669"/>
    <property type="project" value="InterPro"/>
</dbReference>
<evidence type="ECO:0000256" key="3">
    <source>
        <dbReference type="ARBA" id="ARBA00022801"/>
    </source>
</evidence>
<dbReference type="PANTHER" id="PTHR31470:SF53">
    <property type="entry name" value="CYSTEINE PROTEINASES SUPERFAMILY PROTEIN-RELATED"/>
    <property type="match status" value="1"/>
</dbReference>
<comment type="similarity">
    <text evidence="1">Belongs to the peptidase C48 family.</text>
</comment>
<gene>
    <name evidence="5" type="ORF">OLEA9_A081193</name>
</gene>
<feature type="domain" description="Ubiquitin-like protease family profile" evidence="4">
    <location>
        <begin position="374"/>
        <end position="609"/>
    </location>
</feature>
<dbReference type="SUPFAM" id="SSF54001">
    <property type="entry name" value="Cysteine proteinases"/>
    <property type="match status" value="1"/>
</dbReference>
<protein>
    <submittedName>
        <fullName evidence="5">Sentrin-specific protease 6-like</fullName>
    </submittedName>
</protein>
<comment type="caution">
    <text evidence="5">The sequence shown here is derived from an EMBL/GenBank/DDBJ whole genome shotgun (WGS) entry which is preliminary data.</text>
</comment>
<keyword evidence="3" id="KW-0378">Hydrolase</keyword>
<evidence type="ECO:0000313" key="6">
    <source>
        <dbReference type="Proteomes" id="UP000594638"/>
    </source>
</evidence>
<dbReference type="Gramene" id="OE9A081193T1">
    <property type="protein sequence ID" value="OE9A081193C1"/>
    <property type="gene ID" value="OE9A081193"/>
</dbReference>
<dbReference type="InterPro" id="IPR038765">
    <property type="entry name" value="Papain-like_cys_pep_sf"/>
</dbReference>
<dbReference type="Gene3D" id="3.40.395.10">
    <property type="entry name" value="Adenoviral Proteinase, Chain A"/>
    <property type="match status" value="1"/>
</dbReference>
<dbReference type="PROSITE" id="PS50600">
    <property type="entry name" value="ULP_PROTEASE"/>
    <property type="match status" value="1"/>
</dbReference>
<evidence type="ECO:0000256" key="2">
    <source>
        <dbReference type="ARBA" id="ARBA00022670"/>
    </source>
</evidence>
<sequence>MKNIFMEKKFLEYRLNGFLVSFQVWIYETIPAIARKNYCMKHESQRPRMLSWSSNQHVTSVGLRKTIFDLIKLDVNQIVPLEAEKGEKYVVGLFVEGLGGDQDNDNFEHPIVGLKKFIDEGKTKSVDRTGRSTEKKNKGKIIEQVQQSNENVLRRLSEVELKFVQSNDVILKRISDLERRMQSNPIENRLKDVEERIKTNEEVMERLQILECRVEKMLAGNEGQMKDGVESSPDETDQVYNDFPSFSLGIEFELSCGEKDVEVPVRKSDKSVEKSDKAVEKSLRAVVKSDKAVEMNLNEEIEFHEDDWLKVDDIVARSLAKNQEDVVSPCNEGRIDFLEKVELKDDVWEKVVEVTAAIEAETEIEEGNARIIDIEAETPDMHLKRQKKPGVLLQSPWVNEFDSTSGTKKCVVKGTFAFPVGVGPPMANDVDAFELWFNKGLVKKNKYGEGININATTTDFPFDSQMRGLYADFCQDKSALKKQTSLLSYVIGLYMSCNTNWNLVDHVLIPIRMSNSAHWILCHFDIQHMCLNVYNSYNKVVRKALVLEAIKPFSDIIPHLLFHTGFFEGKGISEEEALKPLVVKMIPKLPQQNNGGDCGIYVIKYAQYFINGMLNEMPKSFNVPHLRRNLAAQLYAYGKKKQEEKYDTDNEWVSKEME</sequence>
<evidence type="ECO:0000256" key="1">
    <source>
        <dbReference type="ARBA" id="ARBA00005234"/>
    </source>
</evidence>
<organism evidence="5 6">
    <name type="scientific">Olea europaea subsp. europaea</name>
    <dbReference type="NCBI Taxonomy" id="158383"/>
    <lineage>
        <taxon>Eukaryota</taxon>
        <taxon>Viridiplantae</taxon>
        <taxon>Streptophyta</taxon>
        <taxon>Embryophyta</taxon>
        <taxon>Tracheophyta</taxon>
        <taxon>Spermatophyta</taxon>
        <taxon>Magnoliopsida</taxon>
        <taxon>eudicotyledons</taxon>
        <taxon>Gunneridae</taxon>
        <taxon>Pentapetalae</taxon>
        <taxon>asterids</taxon>
        <taxon>lamiids</taxon>
        <taxon>Lamiales</taxon>
        <taxon>Oleaceae</taxon>
        <taxon>Oleeae</taxon>
        <taxon>Olea</taxon>
    </lineage>
</organism>
<dbReference type="Pfam" id="PF02902">
    <property type="entry name" value="Peptidase_C48"/>
    <property type="match status" value="1"/>
</dbReference>
<dbReference type="AlphaFoldDB" id="A0A8S0TMT2"/>
<dbReference type="OrthoDB" id="1291327at2759"/>
<keyword evidence="2 5" id="KW-0645">Protease</keyword>
<dbReference type="PANTHER" id="PTHR31470">
    <property type="entry name" value="CYSTEINE PROTEINASES SUPERFAMILY PROTEIN-RELATED-RELATED"/>
    <property type="match status" value="1"/>
</dbReference>
<dbReference type="Proteomes" id="UP000594638">
    <property type="component" value="Unassembled WGS sequence"/>
</dbReference>
<dbReference type="InterPro" id="IPR003653">
    <property type="entry name" value="Peptidase_C48_C"/>
</dbReference>
<proteinExistence type="inferred from homology"/>